<dbReference type="PANTHER" id="PTHR43434">
    <property type="entry name" value="PHOSPHOGLYCOLATE PHOSPHATASE"/>
    <property type="match status" value="1"/>
</dbReference>
<keyword evidence="6" id="KW-1185">Reference proteome</keyword>
<dbReference type="Pfam" id="PF13419">
    <property type="entry name" value="HAD_2"/>
    <property type="match status" value="1"/>
</dbReference>
<protein>
    <recommendedName>
        <fullName evidence="4">phosphoglycolate phosphatase</fullName>
        <ecNumber evidence="4">3.1.3.18</ecNumber>
    </recommendedName>
</protein>
<dbReference type="STRING" id="648757.Rvan_2437"/>
<dbReference type="InterPro" id="IPR023214">
    <property type="entry name" value="HAD_sf"/>
</dbReference>
<comment type="similarity">
    <text evidence="3">Belongs to the HAD-like hydrolase superfamily. CbbY/CbbZ/Gph/YieH family.</text>
</comment>
<gene>
    <name evidence="5" type="ordered locus">Rvan_2437</name>
</gene>
<dbReference type="AlphaFoldDB" id="E3I5D9"/>
<dbReference type="Gene3D" id="1.10.150.240">
    <property type="entry name" value="Putative phosphatase, domain 2"/>
    <property type="match status" value="1"/>
</dbReference>
<dbReference type="Gene3D" id="3.40.50.1000">
    <property type="entry name" value="HAD superfamily/HAD-like"/>
    <property type="match status" value="1"/>
</dbReference>
<dbReference type="EMBL" id="CP002292">
    <property type="protein sequence ID" value="ADP71660.1"/>
    <property type="molecule type" value="Genomic_DNA"/>
</dbReference>
<dbReference type="InterPro" id="IPR023198">
    <property type="entry name" value="PGP-like_dom2"/>
</dbReference>
<dbReference type="InterPro" id="IPR050155">
    <property type="entry name" value="HAD-like_hydrolase_sf"/>
</dbReference>
<dbReference type="InterPro" id="IPR041492">
    <property type="entry name" value="HAD_2"/>
</dbReference>
<dbReference type="PANTHER" id="PTHR43434:SF1">
    <property type="entry name" value="PHOSPHOGLYCOLATE PHOSPHATASE"/>
    <property type="match status" value="1"/>
</dbReference>
<dbReference type="InterPro" id="IPR006439">
    <property type="entry name" value="HAD-SF_hydro_IA"/>
</dbReference>
<dbReference type="HOGENOM" id="CLU_045011_19_1_5"/>
<keyword evidence="5" id="KW-0378">Hydrolase</keyword>
<comment type="pathway">
    <text evidence="2">Organic acid metabolism; glycolate biosynthesis; glycolate from 2-phosphoglycolate: step 1/1.</text>
</comment>
<evidence type="ECO:0000256" key="3">
    <source>
        <dbReference type="ARBA" id="ARBA00006171"/>
    </source>
</evidence>
<accession>E3I5D9</accession>
<dbReference type="EC" id="3.1.3.18" evidence="4"/>
<dbReference type="GO" id="GO:0005829">
    <property type="term" value="C:cytosol"/>
    <property type="evidence" value="ECO:0007669"/>
    <property type="project" value="TreeGrafter"/>
</dbReference>
<sequence>MAVWSLGPNCGIEKRLAAWICPSCEVTVAHQRACCFATGDLIRNATLVFDLDGTIADTAGDLIEAANAALAEQGFSKASPAAIRHGVGYGAKAMLRAALDETREAADEAELDHLAQQLVAFYEQRIAVQTTLFPGFLDAALALRSRGAKLALCTNKTERLMTRLLSELGIADLFEAVAGRDTFPFHKPDPRHITQLVAQAGGRLPFAAMIGDSEADIAAARGAGIAAIAVRFGYAAVPADALGADAVLDSFVELPDLVERLLGRVASEA</sequence>
<dbReference type="NCBIfam" id="TIGR01549">
    <property type="entry name" value="HAD-SF-IA-v1"/>
    <property type="match status" value="1"/>
</dbReference>
<dbReference type="RefSeq" id="WP_013420042.1">
    <property type="nucleotide sequence ID" value="NC_014664.1"/>
</dbReference>
<comment type="catalytic activity">
    <reaction evidence="1">
        <text>2-phosphoglycolate + H2O = glycolate + phosphate</text>
        <dbReference type="Rhea" id="RHEA:14369"/>
        <dbReference type="ChEBI" id="CHEBI:15377"/>
        <dbReference type="ChEBI" id="CHEBI:29805"/>
        <dbReference type="ChEBI" id="CHEBI:43474"/>
        <dbReference type="ChEBI" id="CHEBI:58033"/>
        <dbReference type="EC" id="3.1.3.18"/>
    </reaction>
</comment>
<evidence type="ECO:0000313" key="5">
    <source>
        <dbReference type="EMBL" id="ADP71660.1"/>
    </source>
</evidence>
<dbReference type="KEGG" id="rva:Rvan_2437"/>
<dbReference type="InterPro" id="IPR036412">
    <property type="entry name" value="HAD-like_sf"/>
</dbReference>
<dbReference type="SFLD" id="SFLDS00003">
    <property type="entry name" value="Haloacid_Dehalogenase"/>
    <property type="match status" value="1"/>
</dbReference>
<evidence type="ECO:0000256" key="1">
    <source>
        <dbReference type="ARBA" id="ARBA00000830"/>
    </source>
</evidence>
<name>E3I5D9_RHOVT</name>
<dbReference type="GO" id="GO:0008967">
    <property type="term" value="F:phosphoglycolate phosphatase activity"/>
    <property type="evidence" value="ECO:0007669"/>
    <property type="project" value="UniProtKB-EC"/>
</dbReference>
<dbReference type="Proteomes" id="UP000001399">
    <property type="component" value="Chromosome"/>
</dbReference>
<dbReference type="SFLD" id="SFLDG01135">
    <property type="entry name" value="C1.5.6:_HAD__Beta-PGM__Phospha"/>
    <property type="match status" value="1"/>
</dbReference>
<dbReference type="SFLD" id="SFLDG01129">
    <property type="entry name" value="C1.5:_HAD__Beta-PGM__Phosphata"/>
    <property type="match status" value="1"/>
</dbReference>
<dbReference type="PRINTS" id="PR00413">
    <property type="entry name" value="HADHALOGNASE"/>
</dbReference>
<dbReference type="eggNOG" id="COG0546">
    <property type="taxonomic scope" value="Bacteria"/>
</dbReference>
<evidence type="ECO:0000256" key="2">
    <source>
        <dbReference type="ARBA" id="ARBA00004818"/>
    </source>
</evidence>
<evidence type="ECO:0000313" key="6">
    <source>
        <dbReference type="Proteomes" id="UP000001399"/>
    </source>
</evidence>
<dbReference type="GO" id="GO:0006281">
    <property type="term" value="P:DNA repair"/>
    <property type="evidence" value="ECO:0007669"/>
    <property type="project" value="TreeGrafter"/>
</dbReference>
<dbReference type="SUPFAM" id="SSF56784">
    <property type="entry name" value="HAD-like"/>
    <property type="match status" value="1"/>
</dbReference>
<evidence type="ECO:0000256" key="4">
    <source>
        <dbReference type="ARBA" id="ARBA00013078"/>
    </source>
</evidence>
<organism evidence="5 6">
    <name type="scientific">Rhodomicrobium vannielii (strain ATCC 17100 / DSM 162 / LMG 4299 / NCIMB 10020 / ATH 3.1.1)</name>
    <dbReference type="NCBI Taxonomy" id="648757"/>
    <lineage>
        <taxon>Bacteria</taxon>
        <taxon>Pseudomonadati</taxon>
        <taxon>Pseudomonadota</taxon>
        <taxon>Alphaproteobacteria</taxon>
        <taxon>Hyphomicrobiales</taxon>
        <taxon>Hyphomicrobiaceae</taxon>
        <taxon>Rhodomicrobium</taxon>
    </lineage>
</organism>
<proteinExistence type="inferred from homology"/>
<reference evidence="6" key="1">
    <citation type="journal article" date="2011" name="J. Bacteriol.">
        <title>Genome sequences of eight morphologically diverse alphaproteobacteria.</title>
        <authorList>
            <consortium name="US DOE Joint Genome Institute"/>
            <person name="Brown P.J."/>
            <person name="Kysela D.T."/>
            <person name="Buechlein A."/>
            <person name="Hemmerich C."/>
            <person name="Brun Y.V."/>
        </authorList>
    </citation>
    <scope>NUCLEOTIDE SEQUENCE [LARGE SCALE GENOMIC DNA]</scope>
    <source>
        <strain evidence="6">ATCC 17100 / ATH 3.1.1 / DSM 162 / LMG 4299</strain>
    </source>
</reference>